<organism evidence="2">
    <name type="scientific">bioreactor metagenome</name>
    <dbReference type="NCBI Taxonomy" id="1076179"/>
    <lineage>
        <taxon>unclassified sequences</taxon>
        <taxon>metagenomes</taxon>
        <taxon>ecological metagenomes</taxon>
    </lineage>
</organism>
<comment type="caution">
    <text evidence="2">The sequence shown here is derived from an EMBL/GenBank/DDBJ whole genome shotgun (WGS) entry which is preliminary data.</text>
</comment>
<accession>A0A645HL94</accession>
<dbReference type="AlphaFoldDB" id="A0A645HL94"/>
<gene>
    <name evidence="2" type="ORF">SDC9_183892</name>
</gene>
<proteinExistence type="predicted"/>
<reference evidence="2" key="1">
    <citation type="submission" date="2019-08" db="EMBL/GenBank/DDBJ databases">
        <authorList>
            <person name="Kucharzyk K."/>
            <person name="Murdoch R.W."/>
            <person name="Higgins S."/>
            <person name="Loffler F."/>
        </authorList>
    </citation>
    <scope>NUCLEOTIDE SEQUENCE</scope>
</reference>
<feature type="region of interest" description="Disordered" evidence="1">
    <location>
        <begin position="34"/>
        <end position="53"/>
    </location>
</feature>
<name>A0A645HL94_9ZZZZ</name>
<evidence type="ECO:0000313" key="2">
    <source>
        <dbReference type="EMBL" id="MPN36383.1"/>
    </source>
</evidence>
<dbReference type="EMBL" id="VSSQ01090486">
    <property type="protein sequence ID" value="MPN36383.1"/>
    <property type="molecule type" value="Genomic_DNA"/>
</dbReference>
<feature type="region of interest" description="Disordered" evidence="1">
    <location>
        <begin position="63"/>
        <end position="88"/>
    </location>
</feature>
<evidence type="ECO:0000256" key="1">
    <source>
        <dbReference type="SAM" id="MobiDB-lite"/>
    </source>
</evidence>
<protein>
    <submittedName>
        <fullName evidence="2">Uncharacterized protein</fullName>
    </submittedName>
</protein>
<sequence>MAVHILSQQQKPVLPLPELLFPVQRRPAAEYIQHHRLDRQTRGEPHGGGRDAVYHTHHIKGAAVGGSDRQGCMGEETGIGERISGHGGSSFGTGIDSLGILL</sequence>